<sequence length="368" mass="40428">MFKIEGVKLQETVKELQTSASRLGLSDPKLIITSNKENKVTLFFNSEEVCIKRELHAEVTKEATISTTLREASLKASILPKEQTVGVIPDKGILQFCWGRSSHVKMQLITETEASFSVPEVTSWVEWGASHFQGLIAALFPFCAVSGSAPAKKSPVTMGINIFKDKKEIMVKATDGQTAIRVMPKDVDWFEKTTTSIPIRALLALTEVIDSKGIVKLGLNEDKSLLIVSSSNTVSVVRLLIGQYPNLDPAFVSTTDAGAIWTFDRLELLSLARSVSKLNGKEPILKLQKEGSKVFGLTVDGSLKQQIGAFGEGDNVNDFCINARNVEKAAILYRSEELIFTQRTNLAPMTVTSEEDESLEVMISLVKE</sequence>
<protein>
    <submittedName>
        <fullName evidence="1">Uncharacterized protein</fullName>
    </submittedName>
</protein>
<dbReference type="SUPFAM" id="SSF55979">
    <property type="entry name" value="DNA clamp"/>
    <property type="match status" value="1"/>
</dbReference>
<dbReference type="RefSeq" id="WP_012961043.1">
    <property type="nucleotide sequence ID" value="NC_013792.1"/>
</dbReference>
<reference evidence="1 2" key="1">
    <citation type="journal article" date="2011" name="Environ. Microbiol.">
        <title>Genome of alkaliphilic Bacillus pseudofirmus OF4 reveals adaptations that support the ability to grow in an external pH range from 7.5 to 11.4.</title>
        <authorList>
            <person name="Janto B."/>
            <person name="Ahmed A."/>
            <person name="Ito M."/>
            <person name="Liu J."/>
            <person name="Hicks D.B."/>
            <person name="Pagni S."/>
            <person name="Fackelmayer O.J."/>
            <person name="Smith T.A."/>
            <person name="Earl J."/>
            <person name="Elbourne L.D."/>
            <person name="Hassan K."/>
            <person name="Paulsen I.T."/>
            <person name="Kolsto A.B."/>
            <person name="Tourasse N.J."/>
            <person name="Ehrlich G.D."/>
            <person name="Boissy R."/>
            <person name="Ivey D.M."/>
            <person name="Li G."/>
            <person name="Xue Y."/>
            <person name="Ma Y."/>
            <person name="Hu F.Z."/>
            <person name="Krulwich T.A."/>
        </authorList>
    </citation>
    <scope>NUCLEOTIDE SEQUENCE [LARGE SCALE GENOMIC DNA]</scope>
    <source>
        <strain evidence="2">ATCC BAA-2126 / JCM 17055 / OF4</strain>
    </source>
</reference>
<geneLocation type="plasmid" evidence="1 2">
    <name>pBpOF4-01</name>
</geneLocation>
<accession>D3G1A3</accession>
<name>D3G1A3_ALKPO</name>
<dbReference type="HOGENOM" id="CLU_751549_0_0_9"/>
<dbReference type="AlphaFoldDB" id="D3G1A3"/>
<proteinExistence type="predicted"/>
<evidence type="ECO:0000313" key="1">
    <source>
        <dbReference type="EMBL" id="ADC52129.1"/>
    </source>
</evidence>
<dbReference type="Gene3D" id="3.70.10.10">
    <property type="match status" value="1"/>
</dbReference>
<dbReference type="Proteomes" id="UP000001544">
    <property type="component" value="Plasmid pBpOF4-01"/>
</dbReference>
<dbReference type="InterPro" id="IPR046938">
    <property type="entry name" value="DNA_clamp_sf"/>
</dbReference>
<dbReference type="eggNOG" id="COG0592">
    <property type="taxonomic scope" value="Bacteria"/>
</dbReference>
<gene>
    <name evidence="1" type="ordered locus">BpOF4_20669</name>
</gene>
<keyword evidence="2" id="KW-1185">Reference proteome</keyword>
<evidence type="ECO:0000313" key="2">
    <source>
        <dbReference type="Proteomes" id="UP000001544"/>
    </source>
</evidence>
<dbReference type="KEGG" id="bpf:BpOF4_20669"/>
<dbReference type="Gene3D" id="3.10.150.10">
    <property type="entry name" value="DNA Polymerase III, subunit A, domain 2"/>
    <property type="match status" value="1"/>
</dbReference>
<organism evidence="1 2">
    <name type="scientific">Alkalihalophilus pseudofirmus (strain ATCC BAA-2126 / JCM 17055 / OF4)</name>
    <name type="common">Bacillus pseudofirmus</name>
    <dbReference type="NCBI Taxonomy" id="398511"/>
    <lineage>
        <taxon>Bacteria</taxon>
        <taxon>Bacillati</taxon>
        <taxon>Bacillota</taxon>
        <taxon>Bacilli</taxon>
        <taxon>Bacillales</taxon>
        <taxon>Bacillaceae</taxon>
        <taxon>Alkalihalophilus</taxon>
    </lineage>
</organism>
<dbReference type="EMBL" id="CP001879">
    <property type="protein sequence ID" value="ADC52129.1"/>
    <property type="molecule type" value="Genomic_DNA"/>
</dbReference>
<keyword evidence="1" id="KW-0614">Plasmid</keyword>